<keyword evidence="2" id="KW-1185">Reference proteome</keyword>
<dbReference type="EMBL" id="CAKOGP040001792">
    <property type="protein sequence ID" value="CAJ1951910.1"/>
    <property type="molecule type" value="Genomic_DNA"/>
</dbReference>
<dbReference type="Proteomes" id="UP001295423">
    <property type="component" value="Unassembled WGS sequence"/>
</dbReference>
<accession>A0AAD2JHS8</accession>
<protein>
    <submittedName>
        <fullName evidence="1">Uncharacterized protein</fullName>
    </submittedName>
</protein>
<evidence type="ECO:0000313" key="2">
    <source>
        <dbReference type="Proteomes" id="UP001295423"/>
    </source>
</evidence>
<comment type="caution">
    <text evidence="1">The sequence shown here is derived from an EMBL/GenBank/DDBJ whole genome shotgun (WGS) entry which is preliminary data.</text>
</comment>
<evidence type="ECO:0000313" key="1">
    <source>
        <dbReference type="EMBL" id="CAJ1951910.1"/>
    </source>
</evidence>
<sequence>MVLPGLIKNVFMPNADNKCDVFVHYFHQEEEAAQRKNRGGKLNPNEIYLVKEAARSFLGPNTTVMIVNDTDASFREQRKYQLERYQETYDKQGQKVYFPFKTVFRPSSLDNLVKQWHSINSTFTMMEDYMKKHDINYTRVAMLRNDVMFLTSFNINMINNTEKTPDSKHFVLPGFAMFPVTDRMIYGFFDAVKMWSTTRFDRIEKRAWDHQHTGVAMHSEKFMAADLLPSIETAGYTRLRNNNVCFIRTRAASIAMWQDCVRDVPKGLEGKNMTALIEEILERKCEKVEGDSAFCPPEDFNSSVPF</sequence>
<name>A0AAD2JHS8_9STRA</name>
<dbReference type="AlphaFoldDB" id="A0AAD2JHS8"/>
<organism evidence="1 2">
    <name type="scientific">Cylindrotheca closterium</name>
    <dbReference type="NCBI Taxonomy" id="2856"/>
    <lineage>
        <taxon>Eukaryota</taxon>
        <taxon>Sar</taxon>
        <taxon>Stramenopiles</taxon>
        <taxon>Ochrophyta</taxon>
        <taxon>Bacillariophyta</taxon>
        <taxon>Bacillariophyceae</taxon>
        <taxon>Bacillariophycidae</taxon>
        <taxon>Bacillariales</taxon>
        <taxon>Bacillariaceae</taxon>
        <taxon>Cylindrotheca</taxon>
    </lineage>
</organism>
<reference evidence="1" key="1">
    <citation type="submission" date="2023-08" db="EMBL/GenBank/DDBJ databases">
        <authorList>
            <person name="Audoor S."/>
            <person name="Bilcke G."/>
        </authorList>
    </citation>
    <scope>NUCLEOTIDE SEQUENCE</scope>
</reference>
<proteinExistence type="predicted"/>
<gene>
    <name evidence="1" type="ORF">CYCCA115_LOCUS13299</name>
</gene>